<dbReference type="SUPFAM" id="SSF49313">
    <property type="entry name" value="Cadherin-like"/>
    <property type="match status" value="2"/>
</dbReference>
<protein>
    <recommendedName>
        <fullName evidence="1">Cadherin domain-containing protein</fullName>
    </recommendedName>
</protein>
<dbReference type="InterPro" id="IPR015919">
    <property type="entry name" value="Cadherin-like_sf"/>
</dbReference>
<feature type="non-terminal residue" evidence="2">
    <location>
        <position position="1"/>
    </location>
</feature>
<gene>
    <name evidence="2" type="ORF">METZ01_LOCUS477276</name>
</gene>
<dbReference type="SMART" id="SM00736">
    <property type="entry name" value="CADG"/>
    <property type="match status" value="2"/>
</dbReference>
<name>A0A383BWY0_9ZZZZ</name>
<dbReference type="PROSITE" id="PS50268">
    <property type="entry name" value="CADHERIN_2"/>
    <property type="match status" value="1"/>
</dbReference>
<proteinExistence type="predicted"/>
<feature type="domain" description="Cadherin" evidence="1">
    <location>
        <begin position="45"/>
        <end position="126"/>
    </location>
</feature>
<dbReference type="AlphaFoldDB" id="A0A383BWY0"/>
<dbReference type="InterPro" id="IPR013783">
    <property type="entry name" value="Ig-like_fold"/>
</dbReference>
<dbReference type="NCBIfam" id="NF012211">
    <property type="entry name" value="tand_rpt_95"/>
    <property type="match status" value="2"/>
</dbReference>
<reference evidence="2" key="1">
    <citation type="submission" date="2018-05" db="EMBL/GenBank/DDBJ databases">
        <authorList>
            <person name="Lanie J.A."/>
            <person name="Ng W.-L."/>
            <person name="Kazmierczak K.M."/>
            <person name="Andrzejewski T.M."/>
            <person name="Davidsen T.M."/>
            <person name="Wayne K.J."/>
            <person name="Tettelin H."/>
            <person name="Glass J.I."/>
            <person name="Rusch D."/>
            <person name="Podicherti R."/>
            <person name="Tsui H.-C.T."/>
            <person name="Winkler M.E."/>
        </authorList>
    </citation>
    <scope>NUCLEOTIDE SEQUENCE</scope>
</reference>
<evidence type="ECO:0000313" key="2">
    <source>
        <dbReference type="EMBL" id="SVE24422.1"/>
    </source>
</evidence>
<sequence>TADYNGDITVNVIASDGQASGSGSFTLTVTPVNDAPVIGALDNQSIDEDTSLTVELSASDIDSNDLTFSATNGDSEISINGSTLTITPPANYNGSDDVTVTVTDGDLSDSTTFTLTVSPVNDAPTLDDLADASVAEDSSYTLELSGADIDGDALTFLASVDANGSVDVDGSTLTVTPTADYNGDITVNVIASDGQGSGSGSFTLTVTPVNDAPVIGALDNQTIDEDTSLTVELSATDIDSNDLT</sequence>
<dbReference type="Pfam" id="PF17963">
    <property type="entry name" value="Big_9"/>
    <property type="match status" value="2"/>
</dbReference>
<dbReference type="Gene3D" id="2.60.40.10">
    <property type="entry name" value="Immunoglobulins"/>
    <property type="match status" value="2"/>
</dbReference>
<accession>A0A383BWY0</accession>
<organism evidence="2">
    <name type="scientific">marine metagenome</name>
    <dbReference type="NCBI Taxonomy" id="408172"/>
    <lineage>
        <taxon>unclassified sequences</taxon>
        <taxon>metagenomes</taxon>
        <taxon>ecological metagenomes</taxon>
    </lineage>
</organism>
<dbReference type="InterPro" id="IPR002126">
    <property type="entry name" value="Cadherin-like_dom"/>
</dbReference>
<evidence type="ECO:0000259" key="1">
    <source>
        <dbReference type="PROSITE" id="PS50268"/>
    </source>
</evidence>
<dbReference type="GO" id="GO:0005509">
    <property type="term" value="F:calcium ion binding"/>
    <property type="evidence" value="ECO:0007669"/>
    <property type="project" value="InterPro"/>
</dbReference>
<feature type="non-terminal residue" evidence="2">
    <location>
        <position position="244"/>
    </location>
</feature>
<dbReference type="GO" id="GO:0007156">
    <property type="term" value="P:homophilic cell adhesion via plasma membrane adhesion molecules"/>
    <property type="evidence" value="ECO:0007669"/>
    <property type="project" value="InterPro"/>
</dbReference>
<dbReference type="InterPro" id="IPR006644">
    <property type="entry name" value="Cadg"/>
</dbReference>
<dbReference type="GO" id="GO:0016020">
    <property type="term" value="C:membrane"/>
    <property type="evidence" value="ECO:0007669"/>
    <property type="project" value="InterPro"/>
</dbReference>
<dbReference type="EMBL" id="UINC01203936">
    <property type="protein sequence ID" value="SVE24422.1"/>
    <property type="molecule type" value="Genomic_DNA"/>
</dbReference>